<dbReference type="EMBL" id="HG992338">
    <property type="protein sequence ID" value="CAE6735601.1"/>
    <property type="molecule type" value="Genomic_DNA"/>
</dbReference>
<dbReference type="PANTHER" id="PTHR37946">
    <property type="entry name" value="SLL1969 PROTEIN"/>
    <property type="match status" value="1"/>
</dbReference>
<dbReference type="EMBL" id="HG992338">
    <property type="protein sequence ID" value="CAE6735579.1"/>
    <property type="molecule type" value="Genomic_DNA"/>
</dbReference>
<dbReference type="InterPro" id="IPR000073">
    <property type="entry name" value="AB_hydrolase_1"/>
</dbReference>
<reference evidence="4 5" key="1">
    <citation type="submission" date="2021-02" db="EMBL/GenBank/DDBJ databases">
        <authorList>
            <person name="Pothier F. J."/>
        </authorList>
    </citation>
    <scope>NUCLEOTIDE SEQUENCE [LARGE SCALE GENOMIC DNA]</scope>
    <source>
        <strain evidence="2 5">301</strain>
        <strain evidence="3 4">CFBP 1159</strain>
    </source>
</reference>
<evidence type="ECO:0000313" key="4">
    <source>
        <dbReference type="Proteomes" id="UP000835243"/>
    </source>
</evidence>
<proteinExistence type="predicted"/>
<keyword evidence="5" id="KW-1185">Reference proteome</keyword>
<evidence type="ECO:0000259" key="1">
    <source>
        <dbReference type="Pfam" id="PF12697"/>
    </source>
</evidence>
<evidence type="ECO:0000313" key="2">
    <source>
        <dbReference type="EMBL" id="CAE6735579.1"/>
    </source>
</evidence>
<dbReference type="Proteomes" id="UP000835243">
    <property type="component" value="Chromosome"/>
</dbReference>
<evidence type="ECO:0000313" key="3">
    <source>
        <dbReference type="EMBL" id="CAE6815351.1"/>
    </source>
</evidence>
<protein>
    <recommendedName>
        <fullName evidence="1">AB hydrolase-1 domain-containing protein</fullName>
    </recommendedName>
</protein>
<gene>
    <name evidence="3" type="ORF">CFBP1159_32230</name>
    <name evidence="2" type="ORF">XAC301_13000</name>
</gene>
<dbReference type="AlphaFoldDB" id="A0A8D6UT89"/>
<dbReference type="EMBL" id="HG992341">
    <property type="protein sequence ID" value="CAE6815333.1"/>
    <property type="molecule type" value="Genomic_DNA"/>
</dbReference>
<feature type="domain" description="AB hydrolase-1" evidence="1">
    <location>
        <begin position="30"/>
        <end position="196"/>
    </location>
</feature>
<dbReference type="EMBL" id="HG992341">
    <property type="protein sequence ID" value="CAE6815351.1"/>
    <property type="molecule type" value="Genomic_DNA"/>
</dbReference>
<dbReference type="Gene3D" id="3.40.50.1820">
    <property type="entry name" value="alpha/beta hydrolase"/>
    <property type="match status" value="1"/>
</dbReference>
<dbReference type="SUPFAM" id="SSF53474">
    <property type="entry name" value="alpha/beta-Hydrolases"/>
    <property type="match status" value="1"/>
</dbReference>
<dbReference type="Proteomes" id="UP000835287">
    <property type="component" value="Chromosome"/>
</dbReference>
<dbReference type="Pfam" id="PF12697">
    <property type="entry name" value="Abhydrolase_6"/>
    <property type="match status" value="1"/>
</dbReference>
<dbReference type="PANTHER" id="PTHR37946:SF1">
    <property type="entry name" value="SLL1969 PROTEIN"/>
    <property type="match status" value="1"/>
</dbReference>
<name>A0A8D6UT89_9XANT</name>
<organism evidence="3 4">
    <name type="scientific">Xanthomonas arboricola pv. corylina</name>
    <dbReference type="NCBI Taxonomy" id="487821"/>
    <lineage>
        <taxon>Bacteria</taxon>
        <taxon>Pseudomonadati</taxon>
        <taxon>Pseudomonadota</taxon>
        <taxon>Gammaproteobacteria</taxon>
        <taxon>Lysobacterales</taxon>
        <taxon>Lysobacteraceae</taxon>
        <taxon>Xanthomonas</taxon>
    </lineage>
</organism>
<evidence type="ECO:0000313" key="5">
    <source>
        <dbReference type="Proteomes" id="UP000835287"/>
    </source>
</evidence>
<sequence length="228" mass="24057">MTSVSGASSFIPGHSQRILRERASAATADVLLVHGIWNTAHWLLPLARRLRAEGLAPALFGYASVLGGPEQAVPRLIERLQATGAQLLVCHSLGGLVALQALRAAPELPVRRVVCLGSPLCGSAAARGLARRGGRWALGRSAALLQHGVVQWEGEAEIGQIAGTVARGVGRWLAPLDGGSDGTVALAETRLPGLRDHCVVQASHSGLLRSPEAAQQVLRFLRQGRFRH</sequence>
<dbReference type="InterPro" id="IPR029058">
    <property type="entry name" value="AB_hydrolase_fold"/>
</dbReference>
<accession>A0A8D6UT89</accession>